<sequence>MRSVIVVHPDFDGTWPFVADHFHKLLVQDGEAELIRLSADETRGIGEIIPDPASVVRLISLKARVDLTCLEALTALEEVVFTTEYSTTPEPQMSERLKERGIRCYSQPTEGFWGQSVSEFALALTLCGLRRIPQTHHEIITSLQPWDYDPPEGVGKPGARGVQFGDDTRFANGTVEGKRIRIVGAGNIASRYASFVHMLGADVAMWDPYASEPCFHRAGARKEWHLDRLVRDAEIFVPMVPLTDQTGGLVTAELIRAVPQGALVVLATRAKICDMEELRRRVLADELSLAADVFDIEPLPLNDPLLGRHNVVHTPHNAGRTKEANEQFALKLYEQFLPRQSTK</sequence>
<dbReference type="InterPro" id="IPR006140">
    <property type="entry name" value="D-isomer_DH_NAD-bd"/>
</dbReference>
<dbReference type="Proteomes" id="UP001305702">
    <property type="component" value="Chromosome"/>
</dbReference>
<name>A0AA96LBP6_9BACL</name>
<accession>A0AA96LBP6</accession>
<feature type="domain" description="D-isomer specific 2-hydroxyacid dehydrogenase NAD-binding" evidence="2">
    <location>
        <begin position="167"/>
        <end position="318"/>
    </location>
</feature>
<keyword evidence="4" id="KW-1185">Reference proteome</keyword>
<gene>
    <name evidence="3" type="ORF">MJA45_21440</name>
</gene>
<dbReference type="Gene3D" id="3.40.50.720">
    <property type="entry name" value="NAD(P)-binding Rossmann-like Domain"/>
    <property type="match status" value="2"/>
</dbReference>
<dbReference type="RefSeq" id="WP_315603937.1">
    <property type="nucleotide sequence ID" value="NZ_CP130318.1"/>
</dbReference>
<evidence type="ECO:0000259" key="2">
    <source>
        <dbReference type="Pfam" id="PF02826"/>
    </source>
</evidence>
<proteinExistence type="predicted"/>
<keyword evidence="1" id="KW-0560">Oxidoreductase</keyword>
<dbReference type="SUPFAM" id="SSF51735">
    <property type="entry name" value="NAD(P)-binding Rossmann-fold domains"/>
    <property type="match status" value="1"/>
</dbReference>
<dbReference type="GO" id="GO:0051287">
    <property type="term" value="F:NAD binding"/>
    <property type="evidence" value="ECO:0007669"/>
    <property type="project" value="InterPro"/>
</dbReference>
<organism evidence="3 4">
    <name type="scientific">Paenibacillus aurantius</name>
    <dbReference type="NCBI Taxonomy" id="2918900"/>
    <lineage>
        <taxon>Bacteria</taxon>
        <taxon>Bacillati</taxon>
        <taxon>Bacillota</taxon>
        <taxon>Bacilli</taxon>
        <taxon>Bacillales</taxon>
        <taxon>Paenibacillaceae</taxon>
        <taxon>Paenibacillus</taxon>
    </lineage>
</organism>
<evidence type="ECO:0000313" key="3">
    <source>
        <dbReference type="EMBL" id="WNQ10163.1"/>
    </source>
</evidence>
<dbReference type="AlphaFoldDB" id="A0AA96LBP6"/>
<protein>
    <submittedName>
        <fullName evidence="3">NAD(P)-dependent oxidoreductase</fullName>
    </submittedName>
</protein>
<dbReference type="GO" id="GO:0016491">
    <property type="term" value="F:oxidoreductase activity"/>
    <property type="evidence" value="ECO:0007669"/>
    <property type="project" value="UniProtKB-KW"/>
</dbReference>
<dbReference type="EMBL" id="CP130318">
    <property type="protein sequence ID" value="WNQ10163.1"/>
    <property type="molecule type" value="Genomic_DNA"/>
</dbReference>
<dbReference type="KEGG" id="paun:MJA45_21440"/>
<dbReference type="PANTHER" id="PTHR10996">
    <property type="entry name" value="2-HYDROXYACID DEHYDROGENASE-RELATED"/>
    <property type="match status" value="1"/>
</dbReference>
<evidence type="ECO:0000313" key="4">
    <source>
        <dbReference type="Proteomes" id="UP001305702"/>
    </source>
</evidence>
<dbReference type="Pfam" id="PF02826">
    <property type="entry name" value="2-Hacid_dh_C"/>
    <property type="match status" value="1"/>
</dbReference>
<reference evidence="3 4" key="1">
    <citation type="submission" date="2022-02" db="EMBL/GenBank/DDBJ databases">
        <title>Paenibacillus sp. MBLB1776 Whole Genome Shotgun Sequencing.</title>
        <authorList>
            <person name="Hwang C.Y."/>
            <person name="Cho E.-S."/>
            <person name="Seo M.-J."/>
        </authorList>
    </citation>
    <scope>NUCLEOTIDE SEQUENCE [LARGE SCALE GENOMIC DNA]</scope>
    <source>
        <strain evidence="3 4">MBLB1776</strain>
    </source>
</reference>
<evidence type="ECO:0000256" key="1">
    <source>
        <dbReference type="ARBA" id="ARBA00023002"/>
    </source>
</evidence>
<dbReference type="InterPro" id="IPR050223">
    <property type="entry name" value="D-isomer_2-hydroxyacid_DH"/>
</dbReference>
<dbReference type="InterPro" id="IPR036291">
    <property type="entry name" value="NAD(P)-bd_dom_sf"/>
</dbReference>